<dbReference type="Proteomes" id="UP001412239">
    <property type="component" value="Unassembled WGS sequence"/>
</dbReference>
<dbReference type="Pfam" id="PF12271">
    <property type="entry name" value="Chs7"/>
    <property type="match status" value="1"/>
</dbReference>
<evidence type="ECO:0000256" key="1">
    <source>
        <dbReference type="SAM" id="Phobius"/>
    </source>
</evidence>
<dbReference type="PANTHER" id="PTHR35329:SF1">
    <property type="entry name" value="CHITIN SYNTHASE EXPORT CHAPERONE"/>
    <property type="match status" value="1"/>
</dbReference>
<dbReference type="EMBL" id="LN891019">
    <property type="protein sequence ID" value="CUS11498.1"/>
    <property type="molecule type" value="Genomic_DNA"/>
</dbReference>
<keyword evidence="1" id="KW-0812">Transmembrane</keyword>
<feature type="transmembrane region" description="Helical" evidence="1">
    <location>
        <begin position="138"/>
        <end position="159"/>
    </location>
</feature>
<evidence type="ECO:0000313" key="3">
    <source>
        <dbReference type="Proteomes" id="UP001412239"/>
    </source>
</evidence>
<keyword evidence="1" id="KW-1133">Transmembrane helix</keyword>
<feature type="transmembrane region" description="Helical" evidence="1">
    <location>
        <begin position="103"/>
        <end position="126"/>
    </location>
</feature>
<feature type="transmembrane region" description="Helical" evidence="1">
    <location>
        <begin position="43"/>
        <end position="63"/>
    </location>
</feature>
<accession>A0A292PY05</accession>
<evidence type="ECO:0000313" key="2">
    <source>
        <dbReference type="EMBL" id="CUS11498.1"/>
    </source>
</evidence>
<feature type="transmembrane region" description="Helical" evidence="1">
    <location>
        <begin position="75"/>
        <end position="97"/>
    </location>
</feature>
<dbReference type="GO" id="GO:0005789">
    <property type="term" value="C:endoplasmic reticulum membrane"/>
    <property type="evidence" value="ECO:0007669"/>
    <property type="project" value="TreeGrafter"/>
</dbReference>
<reference evidence="2" key="1">
    <citation type="submission" date="2015-10" db="EMBL/GenBank/DDBJ databases">
        <authorList>
            <person name="Regsiter A."/>
            <person name="william w."/>
        </authorList>
    </citation>
    <scope>NUCLEOTIDE SEQUENCE</scope>
    <source>
        <strain evidence="2">Montdore</strain>
    </source>
</reference>
<sequence>MSQFGNFHDFCRASTLPVCNLFFVRKECVLEGFKAGDGRVRNLGSIILCAFAIIVSVLLLLLSQKKRAAVGRREMQIFLILYILVSLVEVFTVGGFLTDRTVLVWFTGIHLGAIAATAWVLLLNAVVGFQLVDDGTPLSVGLVAGSALAFFVGTAYVAVDTGFGEPGNFPIKNINEPKNYALYVLYLLFPLIAIAAFLILESFLVLRVLGEVMPMARLGAAALFFAIGQIFNFVISVHICDASNGKIDGAFFETLFTLLAVVAVWLFWSSITEDEWPDDDPMNPMMSESGYPPP</sequence>
<dbReference type="InterPro" id="IPR022057">
    <property type="entry name" value="Chs7"/>
</dbReference>
<feature type="transmembrane region" description="Helical" evidence="1">
    <location>
        <begin position="179"/>
        <end position="206"/>
    </location>
</feature>
<keyword evidence="1" id="KW-0472">Membrane</keyword>
<feature type="transmembrane region" description="Helical" evidence="1">
    <location>
        <begin position="251"/>
        <end position="268"/>
    </location>
</feature>
<dbReference type="GO" id="GO:0051082">
    <property type="term" value="F:unfolded protein binding"/>
    <property type="evidence" value="ECO:0007669"/>
    <property type="project" value="TreeGrafter"/>
</dbReference>
<dbReference type="PANTHER" id="PTHR35329">
    <property type="entry name" value="CHITIN SYNTHASE EXPORT CHAPERONE"/>
    <property type="match status" value="1"/>
</dbReference>
<keyword evidence="3" id="KW-1185">Reference proteome</keyword>
<feature type="transmembrane region" description="Helical" evidence="1">
    <location>
        <begin position="218"/>
        <end position="239"/>
    </location>
</feature>
<proteinExistence type="predicted"/>
<protein>
    <submittedName>
        <fullName evidence="2">Uncharacterized protein</fullName>
    </submittedName>
</protein>
<organism evidence="2 3">
    <name type="scientific">Tuber aestivum</name>
    <name type="common">summer truffle</name>
    <dbReference type="NCBI Taxonomy" id="59557"/>
    <lineage>
        <taxon>Eukaryota</taxon>
        <taxon>Fungi</taxon>
        <taxon>Dikarya</taxon>
        <taxon>Ascomycota</taxon>
        <taxon>Pezizomycotina</taxon>
        <taxon>Pezizomycetes</taxon>
        <taxon>Pezizales</taxon>
        <taxon>Tuberaceae</taxon>
        <taxon>Tuber</taxon>
    </lineage>
</organism>
<gene>
    <name evidence="2" type="ORF">GSTUAT00004371001</name>
</gene>
<dbReference type="GO" id="GO:0006457">
    <property type="term" value="P:protein folding"/>
    <property type="evidence" value="ECO:0007669"/>
    <property type="project" value="TreeGrafter"/>
</dbReference>
<name>A0A292PY05_9PEZI</name>
<dbReference type="AlphaFoldDB" id="A0A292PY05"/>